<reference evidence="2" key="1">
    <citation type="submission" date="2023-04" db="EMBL/GenBank/DDBJ databases">
        <title>Phytophthora fragariaefolia NBRC 109709.</title>
        <authorList>
            <person name="Ichikawa N."/>
            <person name="Sato H."/>
            <person name="Tonouchi N."/>
        </authorList>
    </citation>
    <scope>NUCLEOTIDE SEQUENCE</scope>
    <source>
        <strain evidence="2">NBRC 109709</strain>
    </source>
</reference>
<evidence type="ECO:0000313" key="2">
    <source>
        <dbReference type="EMBL" id="GMF48485.1"/>
    </source>
</evidence>
<dbReference type="Pfam" id="PF08284">
    <property type="entry name" value="RVP_2"/>
    <property type="match status" value="1"/>
</dbReference>
<comment type="caution">
    <text evidence="2">The sequence shown here is derived from an EMBL/GenBank/DDBJ whole genome shotgun (WGS) entry which is preliminary data.</text>
</comment>
<dbReference type="Gene3D" id="3.30.70.270">
    <property type="match status" value="1"/>
</dbReference>
<dbReference type="PANTHER" id="PTHR33064">
    <property type="entry name" value="POL PROTEIN"/>
    <property type="match status" value="1"/>
</dbReference>
<dbReference type="EMBL" id="BSXT01002361">
    <property type="protein sequence ID" value="GMF48485.1"/>
    <property type="molecule type" value="Genomic_DNA"/>
</dbReference>
<name>A0A9W6XWA0_9STRA</name>
<dbReference type="InterPro" id="IPR021109">
    <property type="entry name" value="Peptidase_aspartic_dom_sf"/>
</dbReference>
<evidence type="ECO:0000256" key="1">
    <source>
        <dbReference type="SAM" id="MobiDB-lite"/>
    </source>
</evidence>
<dbReference type="Proteomes" id="UP001165121">
    <property type="component" value="Unassembled WGS sequence"/>
</dbReference>
<dbReference type="Gene3D" id="3.10.10.10">
    <property type="entry name" value="HIV Type 1 Reverse Transcriptase, subunit A, domain 1"/>
    <property type="match status" value="1"/>
</dbReference>
<dbReference type="InterPro" id="IPR043128">
    <property type="entry name" value="Rev_trsase/Diguanyl_cyclase"/>
</dbReference>
<dbReference type="OrthoDB" id="126394at2759"/>
<dbReference type="CDD" id="cd00303">
    <property type="entry name" value="retropepsin_like"/>
    <property type="match status" value="1"/>
</dbReference>
<accession>A0A9W6XWA0</accession>
<sequence>MTGPRCSWPIRRPQVSPPVAKLDRITWDAIVPDADTVAHVDMQRETAGACLRARSAVVVTRRTAACVLAGPAETCPLSVGIPWKGSSISFVNERWAEDRFKVEERVLDASKTYAPEPDTRTRNKEANGAVLVHEGSDLWAEELKPEMAILPDVSLTAEVRIENLKVGRPTGSRSRTRLTTCPEDPAPVQGKGGRSHQGPPQRGHDPAVDISPIVVIVKKNGVDIRLCIDYRLVNDLTRLMVYPMPLVNDSLEDLDKYLWYCSLDMASGFWVVLMTDHARLISALITPPDLSEWLHMPFRLSNLVILKGNSKRESSLRALVDCGASNNFVRLQSVARLDFEEVELPRSLLEVRLATDVVVRTEKRVARARFSYEEKKFVDELIVLDLDDKFDMVLGMLWLARHDPVID</sequence>
<dbReference type="AlphaFoldDB" id="A0A9W6XWA0"/>
<keyword evidence="3" id="KW-1185">Reference proteome</keyword>
<dbReference type="InterPro" id="IPR051320">
    <property type="entry name" value="Viral_Replic_Matur_Polypro"/>
</dbReference>
<gene>
    <name evidence="2" type="ORF">Pfra01_001875000</name>
</gene>
<dbReference type="SUPFAM" id="SSF56672">
    <property type="entry name" value="DNA/RNA polymerases"/>
    <property type="match status" value="1"/>
</dbReference>
<proteinExistence type="predicted"/>
<dbReference type="PANTHER" id="PTHR33064:SF37">
    <property type="entry name" value="RIBONUCLEASE H"/>
    <property type="match status" value="1"/>
</dbReference>
<evidence type="ECO:0000313" key="3">
    <source>
        <dbReference type="Proteomes" id="UP001165121"/>
    </source>
</evidence>
<organism evidence="2 3">
    <name type="scientific">Phytophthora fragariaefolia</name>
    <dbReference type="NCBI Taxonomy" id="1490495"/>
    <lineage>
        <taxon>Eukaryota</taxon>
        <taxon>Sar</taxon>
        <taxon>Stramenopiles</taxon>
        <taxon>Oomycota</taxon>
        <taxon>Peronosporomycetes</taxon>
        <taxon>Peronosporales</taxon>
        <taxon>Peronosporaceae</taxon>
        <taxon>Phytophthora</taxon>
    </lineage>
</organism>
<feature type="region of interest" description="Disordered" evidence="1">
    <location>
        <begin position="168"/>
        <end position="206"/>
    </location>
</feature>
<dbReference type="Gene3D" id="2.40.70.10">
    <property type="entry name" value="Acid Proteases"/>
    <property type="match status" value="1"/>
</dbReference>
<dbReference type="InterPro" id="IPR043502">
    <property type="entry name" value="DNA/RNA_pol_sf"/>
</dbReference>
<protein>
    <submittedName>
        <fullName evidence="2">Unnamed protein product</fullName>
    </submittedName>
</protein>